<name>I2GY34_HENB6</name>
<dbReference type="GO" id="GO:0045053">
    <property type="term" value="P:protein retention in Golgi apparatus"/>
    <property type="evidence" value="ECO:0007669"/>
    <property type="project" value="EnsemblFungi"/>
</dbReference>
<dbReference type="GO" id="GO:0004843">
    <property type="term" value="F:cysteine-type deubiquitinase activity"/>
    <property type="evidence" value="ECO:0007669"/>
    <property type="project" value="UniProtKB-EC"/>
</dbReference>
<dbReference type="eggNOG" id="KOG1871">
    <property type="taxonomic scope" value="Eukaryota"/>
</dbReference>
<feature type="region of interest" description="Disordered" evidence="7">
    <location>
        <begin position="1"/>
        <end position="40"/>
    </location>
</feature>
<evidence type="ECO:0000256" key="4">
    <source>
        <dbReference type="ARBA" id="ARBA00022786"/>
    </source>
</evidence>
<dbReference type="GO" id="GO:0016579">
    <property type="term" value="P:protein deubiquitination"/>
    <property type="evidence" value="ECO:0007669"/>
    <property type="project" value="EnsemblFungi"/>
</dbReference>
<feature type="compositionally biased region" description="Low complexity" evidence="7">
    <location>
        <begin position="416"/>
        <end position="458"/>
    </location>
</feature>
<accession>I2GY34</accession>
<gene>
    <name evidence="9" type="primary">TBLA0B01930</name>
    <name evidence="9" type="ORF">TBLA_0B01930</name>
</gene>
<comment type="catalytic activity">
    <reaction evidence="1">
        <text>Thiol-dependent hydrolysis of ester, thioester, amide, peptide and isopeptide bonds formed by the C-terminal Gly of ubiquitin (a 76-residue protein attached to proteins as an intracellular targeting signal).</text>
        <dbReference type="EC" id="3.4.19.12"/>
    </reaction>
</comment>
<dbReference type="InterPro" id="IPR050164">
    <property type="entry name" value="Peptidase_C19"/>
</dbReference>
<feature type="compositionally biased region" description="Polar residues" evidence="7">
    <location>
        <begin position="648"/>
        <end position="661"/>
    </location>
</feature>
<feature type="region of interest" description="Disordered" evidence="7">
    <location>
        <begin position="285"/>
        <end position="529"/>
    </location>
</feature>
<feature type="compositionally biased region" description="Polar residues" evidence="7">
    <location>
        <begin position="297"/>
        <end position="307"/>
    </location>
</feature>
<evidence type="ECO:0000256" key="7">
    <source>
        <dbReference type="SAM" id="MobiDB-lite"/>
    </source>
</evidence>
<keyword evidence="6" id="KW-0788">Thiol protease</keyword>
<dbReference type="Proteomes" id="UP000002866">
    <property type="component" value="Chromosome 2"/>
</dbReference>
<keyword evidence="5" id="KW-0378">Hydrolase</keyword>
<dbReference type="SUPFAM" id="SSF54001">
    <property type="entry name" value="Cysteine proteinases"/>
    <property type="match status" value="1"/>
</dbReference>
<dbReference type="GO" id="GO:0005634">
    <property type="term" value="C:nucleus"/>
    <property type="evidence" value="ECO:0007669"/>
    <property type="project" value="TreeGrafter"/>
</dbReference>
<dbReference type="Pfam" id="PF00443">
    <property type="entry name" value="UCH"/>
    <property type="match status" value="1"/>
</dbReference>
<feature type="compositionally biased region" description="Polar residues" evidence="7">
    <location>
        <begin position="499"/>
        <end position="515"/>
    </location>
</feature>
<protein>
    <recommendedName>
        <fullName evidence="2">ubiquitinyl hydrolase 1</fullName>
        <ecNumber evidence="2">3.4.19.12</ecNumber>
    </recommendedName>
</protein>
<dbReference type="RefSeq" id="XP_004178555.1">
    <property type="nucleotide sequence ID" value="XM_004178507.1"/>
</dbReference>
<feature type="region of interest" description="Disordered" evidence="7">
    <location>
        <begin position="94"/>
        <end position="139"/>
    </location>
</feature>
<organism evidence="9 10">
    <name type="scientific">Henningerozyma blattae (strain ATCC 34711 / CBS 6284 / DSM 70876 / NBRC 10599 / NRRL Y-10934 / UCD 77-7)</name>
    <name type="common">Yeast</name>
    <name type="synonym">Tetrapisispora blattae</name>
    <dbReference type="NCBI Taxonomy" id="1071380"/>
    <lineage>
        <taxon>Eukaryota</taxon>
        <taxon>Fungi</taxon>
        <taxon>Dikarya</taxon>
        <taxon>Ascomycota</taxon>
        <taxon>Saccharomycotina</taxon>
        <taxon>Saccharomycetes</taxon>
        <taxon>Saccharomycetales</taxon>
        <taxon>Saccharomycetaceae</taxon>
        <taxon>Henningerozyma</taxon>
    </lineage>
</organism>
<dbReference type="HOGENOM" id="CLU_015192_0_0_1"/>
<dbReference type="InterPro" id="IPR001394">
    <property type="entry name" value="Peptidase_C19_UCH"/>
</dbReference>
<dbReference type="OrthoDB" id="429671at2759"/>
<dbReference type="GO" id="GO:1901525">
    <property type="term" value="P:negative regulation of mitophagy"/>
    <property type="evidence" value="ECO:0007669"/>
    <property type="project" value="EnsemblFungi"/>
</dbReference>
<evidence type="ECO:0000313" key="9">
    <source>
        <dbReference type="EMBL" id="CCH59036.1"/>
    </source>
</evidence>
<dbReference type="PANTHER" id="PTHR24006">
    <property type="entry name" value="UBIQUITIN CARBOXYL-TERMINAL HYDROLASE"/>
    <property type="match status" value="1"/>
</dbReference>
<dbReference type="PANTHER" id="PTHR24006:SF687">
    <property type="entry name" value="UBIQUITIN CARBOXYL-TERMINAL HYDROLASE 10"/>
    <property type="match status" value="1"/>
</dbReference>
<feature type="compositionally biased region" description="Polar residues" evidence="7">
    <location>
        <begin position="94"/>
        <end position="103"/>
    </location>
</feature>
<feature type="compositionally biased region" description="Low complexity" evidence="7">
    <location>
        <begin position="476"/>
        <end position="498"/>
    </location>
</feature>
<dbReference type="GO" id="GO:0034517">
    <property type="term" value="P:ribophagy"/>
    <property type="evidence" value="ECO:0007669"/>
    <property type="project" value="EnsemblFungi"/>
</dbReference>
<dbReference type="STRING" id="1071380.I2GY34"/>
<dbReference type="GO" id="GO:0060628">
    <property type="term" value="P:regulation of ER to Golgi vesicle-mediated transport"/>
    <property type="evidence" value="ECO:0007669"/>
    <property type="project" value="EnsemblFungi"/>
</dbReference>
<feature type="domain" description="USP" evidence="8">
    <location>
        <begin position="569"/>
        <end position="1019"/>
    </location>
</feature>
<dbReference type="InParanoid" id="I2GY34"/>
<feature type="compositionally biased region" description="Polar residues" evidence="7">
    <location>
        <begin position="112"/>
        <end position="129"/>
    </location>
</feature>
<evidence type="ECO:0000256" key="1">
    <source>
        <dbReference type="ARBA" id="ARBA00000707"/>
    </source>
</evidence>
<feature type="compositionally biased region" description="Basic and acidic residues" evidence="7">
    <location>
        <begin position="351"/>
        <end position="398"/>
    </location>
</feature>
<dbReference type="InterPro" id="IPR038765">
    <property type="entry name" value="Papain-like_cys_pep_sf"/>
</dbReference>
<dbReference type="OMA" id="LDPFQTI"/>
<dbReference type="FunCoup" id="I2GY34">
    <property type="interactions" value="886"/>
</dbReference>
<dbReference type="GO" id="GO:0005829">
    <property type="term" value="C:cytosol"/>
    <property type="evidence" value="ECO:0007669"/>
    <property type="project" value="EnsemblFungi"/>
</dbReference>
<evidence type="ECO:0000313" key="10">
    <source>
        <dbReference type="Proteomes" id="UP000002866"/>
    </source>
</evidence>
<keyword evidence="10" id="KW-1185">Reference proteome</keyword>
<dbReference type="GO" id="GO:0006508">
    <property type="term" value="P:proteolysis"/>
    <property type="evidence" value="ECO:0007669"/>
    <property type="project" value="UniProtKB-KW"/>
</dbReference>
<sequence>MSKNTNSNHGVANGNANVNNNGASEESYSMYPQTTSPPQLTQPTAQFGYQAAPQVPFYGNPHMYYNVYSPQTPQYHPHLNMMNRGSMIYPNNSGNGMNPQGSQAGEPRKKWSNNSPNFHSMNSTTNNGSYNKTHHYQHNNYNNVNNNNNGMNASVKGNVNNNNGNNINTNTNTNTNTIINNSNTNVNNNNNNMNFNDSNANIGNMKLPNNNTNNNNTNNNHMYQTNKSSNHIMSNNINSSISTQYKFDTSKLKTSDLNFSMTFPLFFNTNEDEFSKARARRHELRLKSNEESKVRSNKSAVSDSSLPAASAPKNQKVENRSVDDTKKINKSPETSIPAIEFKKMRKRRKKDISSTHEAKPETKSKKKLEDKQPESKPDTKPEEYSEAKKIIVKQDPKQAVHINVEIPTSKSNERNSTPSPSETPSSSSSNSSSMTPTSSSTVSTETTPSSSTIQSSTTVKPTAKSWSAIASSGIPKSKNVASSNSGVANNANATTSSNMHSQNANKVSQQSTANSQKKDKKYIPSTTKNGTEPLGTIALRMSFDSNYIPYTLKTLPASSSIPIKSIVPRGIINNANICFMSSVLQVLLYCKPFIDILNVISLRNTNSKSNASSFKLIDACVEFYKQFDEETVAKEKLDAINKTTLQDAGSNNKQKAHSASVNNNNGNPSPLNPEQFYSALSTIYKFKDLGWGHQEDAEEFLTHMLDQLHEEFIAGIYFLTDNEIQNLLQSVNDPDLKIYFIRCLSQYKKAEFMKNISSSLKELISKYGSINDTNEDGSNGWHEVSSSSKKGKKTRSAAKRTFEIESSPISCLFGGQFRSVLDVPSNKESQSITLDPFQTIQLDISDPAVNDLDSAFKKFSEFEFIPFKSSSGADVEAKKQTFIDKLPTVLLIHLKRFSFINNTDKDNSMANYNAYHGRIEKIRKKISYNHELVIPAETITNGKQLAPENRTYELTGVVYHHGLSSDGGHYTADIYHKEVDKWYRIDDVTVTELEKDDVLKGGENSTDSRTAYILMYQKL</sequence>
<evidence type="ECO:0000256" key="2">
    <source>
        <dbReference type="ARBA" id="ARBA00012759"/>
    </source>
</evidence>
<feature type="region of interest" description="Disordered" evidence="7">
    <location>
        <begin position="648"/>
        <end position="669"/>
    </location>
</feature>
<dbReference type="CDD" id="cd02257">
    <property type="entry name" value="Peptidase_C19"/>
    <property type="match status" value="1"/>
</dbReference>
<feature type="compositionally biased region" description="Basic and acidic residues" evidence="7">
    <location>
        <begin position="285"/>
        <end position="294"/>
    </location>
</feature>
<dbReference type="GO" id="GO:1990861">
    <property type="term" value="C:Ubp3-Bre5 deubiquitination complex"/>
    <property type="evidence" value="ECO:0007669"/>
    <property type="project" value="EnsemblFungi"/>
</dbReference>
<dbReference type="GeneID" id="14494199"/>
<dbReference type="KEGG" id="tbl:TBLA_0B01930"/>
<dbReference type="PROSITE" id="PS00973">
    <property type="entry name" value="USP_2"/>
    <property type="match status" value="1"/>
</dbReference>
<dbReference type="PROSITE" id="PS50235">
    <property type="entry name" value="USP_3"/>
    <property type="match status" value="1"/>
</dbReference>
<dbReference type="GO" id="GO:0047484">
    <property type="term" value="P:regulation of response to osmotic stress"/>
    <property type="evidence" value="ECO:0007669"/>
    <property type="project" value="EnsemblFungi"/>
</dbReference>
<dbReference type="EC" id="3.4.19.12" evidence="2"/>
<proteinExistence type="predicted"/>
<evidence type="ECO:0000256" key="6">
    <source>
        <dbReference type="ARBA" id="ARBA00022807"/>
    </source>
</evidence>
<reference evidence="9 10" key="1">
    <citation type="journal article" date="2011" name="Proc. Natl. Acad. Sci. U.S.A.">
        <title>Evolutionary erosion of yeast sex chromosomes by mating-type switching accidents.</title>
        <authorList>
            <person name="Gordon J.L."/>
            <person name="Armisen D."/>
            <person name="Proux-Wera E."/>
            <person name="Oheigeartaigh S.S."/>
            <person name="Byrne K.P."/>
            <person name="Wolfe K.H."/>
        </authorList>
    </citation>
    <scope>NUCLEOTIDE SEQUENCE [LARGE SCALE GENOMIC DNA]</scope>
    <source>
        <strain evidence="10">ATCC 34711 / CBS 6284 / DSM 70876 / NBRC 10599 / NRRL Y-10934 / UCD 77-7</strain>
    </source>
</reference>
<keyword evidence="4" id="KW-0833">Ubl conjugation pathway</keyword>
<dbReference type="EMBL" id="HE806317">
    <property type="protein sequence ID" value="CCH59036.1"/>
    <property type="molecule type" value="Genomic_DNA"/>
</dbReference>
<evidence type="ECO:0000259" key="8">
    <source>
        <dbReference type="PROSITE" id="PS50235"/>
    </source>
</evidence>
<dbReference type="Gene3D" id="3.90.70.10">
    <property type="entry name" value="Cysteine proteinases"/>
    <property type="match status" value="1"/>
</dbReference>
<dbReference type="GO" id="GO:0005739">
    <property type="term" value="C:mitochondrion"/>
    <property type="evidence" value="ECO:0007669"/>
    <property type="project" value="EnsemblFungi"/>
</dbReference>
<dbReference type="GO" id="GO:0003729">
    <property type="term" value="F:mRNA binding"/>
    <property type="evidence" value="ECO:0007669"/>
    <property type="project" value="EnsemblFungi"/>
</dbReference>
<dbReference type="AlphaFoldDB" id="I2GY34"/>
<feature type="compositionally biased region" description="Basic and acidic residues" evidence="7">
    <location>
        <begin position="315"/>
        <end position="327"/>
    </location>
</feature>
<dbReference type="InterPro" id="IPR028889">
    <property type="entry name" value="USP"/>
</dbReference>
<dbReference type="PROSITE" id="PS00972">
    <property type="entry name" value="USP_1"/>
    <property type="match status" value="1"/>
</dbReference>
<keyword evidence="3" id="KW-0645">Protease</keyword>
<dbReference type="GO" id="GO:0034063">
    <property type="term" value="P:stress granule assembly"/>
    <property type="evidence" value="ECO:0007669"/>
    <property type="project" value="EnsemblFungi"/>
</dbReference>
<evidence type="ECO:0000256" key="5">
    <source>
        <dbReference type="ARBA" id="ARBA00022801"/>
    </source>
</evidence>
<evidence type="ECO:0000256" key="3">
    <source>
        <dbReference type="ARBA" id="ARBA00022670"/>
    </source>
</evidence>
<dbReference type="InterPro" id="IPR018200">
    <property type="entry name" value="USP_CS"/>
</dbReference>